<gene>
    <name evidence="3" type="ORF">PG991_002589</name>
</gene>
<evidence type="ECO:0000313" key="4">
    <source>
        <dbReference type="Proteomes" id="UP001396898"/>
    </source>
</evidence>
<keyword evidence="2" id="KW-0732">Signal</keyword>
<keyword evidence="4" id="KW-1185">Reference proteome</keyword>
<protein>
    <submittedName>
        <fullName evidence="3">Uncharacterized protein</fullName>
    </submittedName>
</protein>
<feature type="region of interest" description="Disordered" evidence="1">
    <location>
        <begin position="59"/>
        <end position="84"/>
    </location>
</feature>
<evidence type="ECO:0000313" key="3">
    <source>
        <dbReference type="EMBL" id="KAK8033191.1"/>
    </source>
</evidence>
<reference evidence="3 4" key="1">
    <citation type="submission" date="2023-01" db="EMBL/GenBank/DDBJ databases">
        <title>Analysis of 21 Apiospora genomes using comparative genomics revels a genus with tremendous synthesis potential of carbohydrate active enzymes and secondary metabolites.</title>
        <authorList>
            <person name="Sorensen T."/>
        </authorList>
    </citation>
    <scope>NUCLEOTIDE SEQUENCE [LARGE SCALE GENOMIC DNA]</scope>
    <source>
        <strain evidence="3 4">CBS 20057</strain>
    </source>
</reference>
<feature type="signal peptide" evidence="2">
    <location>
        <begin position="1"/>
        <end position="17"/>
    </location>
</feature>
<dbReference type="Proteomes" id="UP001396898">
    <property type="component" value="Unassembled WGS sequence"/>
</dbReference>
<feature type="compositionally biased region" description="Basic and acidic residues" evidence="1">
    <location>
        <begin position="72"/>
        <end position="82"/>
    </location>
</feature>
<evidence type="ECO:0000256" key="2">
    <source>
        <dbReference type="SAM" id="SignalP"/>
    </source>
</evidence>
<accession>A0ABR1SFT1</accession>
<organism evidence="3 4">
    <name type="scientific">Apiospora marii</name>
    <dbReference type="NCBI Taxonomy" id="335849"/>
    <lineage>
        <taxon>Eukaryota</taxon>
        <taxon>Fungi</taxon>
        <taxon>Dikarya</taxon>
        <taxon>Ascomycota</taxon>
        <taxon>Pezizomycotina</taxon>
        <taxon>Sordariomycetes</taxon>
        <taxon>Xylariomycetidae</taxon>
        <taxon>Amphisphaeriales</taxon>
        <taxon>Apiosporaceae</taxon>
        <taxon>Apiospora</taxon>
    </lineage>
</organism>
<name>A0ABR1SFT1_9PEZI</name>
<comment type="caution">
    <text evidence="3">The sequence shown here is derived from an EMBL/GenBank/DDBJ whole genome shotgun (WGS) entry which is preliminary data.</text>
</comment>
<dbReference type="EMBL" id="JAQQWI010000006">
    <property type="protein sequence ID" value="KAK8033191.1"/>
    <property type="molecule type" value="Genomic_DNA"/>
</dbReference>
<sequence>MIRVGFAALALAALARGSPIHGDTSALEERQFQIGNPWTGIWPPGPPASPPVIIFPGGDGDDGGSVEIGSSTREKRQTKIDGSEPSAIKKKLTALELEYESLVHKYNSHPPQDVARRLQEIAAELKKYGISIITTPDGTSTVITFGRKARRQFTIGDGGYGDPAFNIIGLETTLEQLMQEYGPNPPHDIYIIEERIKNILAAYGITIISAPDGTITIITPSTKRAAASYDVEALRVIFESFVRKYNGERLPMADWIIMRDMAAVLESYGIATSVKTPGATAKRANTIDLGDSVNTESLQALYDMLQDAYGNNADTPRDIFLIQQTIVSILGAQGIVIPGWKSTVPGGPLIPDNTFIGGPLVPDATVPGGPMIPDVTIPGGEMKPSTKVRRDGGKDDAATLKGLQAALEALEAQYGSPFASTAVLPLPALLIMQNVATVLQANEFVIPGWPPLLGPGTVVIGPST</sequence>
<feature type="chain" id="PRO_5045162084" evidence="2">
    <location>
        <begin position="18"/>
        <end position="464"/>
    </location>
</feature>
<evidence type="ECO:0000256" key="1">
    <source>
        <dbReference type="SAM" id="MobiDB-lite"/>
    </source>
</evidence>
<proteinExistence type="predicted"/>